<dbReference type="InterPro" id="IPR012854">
    <property type="entry name" value="Cu_amine_oxidase-like_N"/>
</dbReference>
<evidence type="ECO:0000313" key="2">
    <source>
        <dbReference type="EMBL" id="TEB09176.1"/>
    </source>
</evidence>
<gene>
    <name evidence="2" type="ORF">Pmgp_03351</name>
</gene>
<comment type="caution">
    <text evidence="2">The sequence shown here is derived from an EMBL/GenBank/DDBJ whole genome shotgun (WGS) entry which is preliminary data.</text>
</comment>
<dbReference type="Pfam" id="PF07833">
    <property type="entry name" value="Cu_amine_oxidN1"/>
    <property type="match status" value="1"/>
</dbReference>
<evidence type="ECO:0000259" key="1">
    <source>
        <dbReference type="Pfam" id="PF07833"/>
    </source>
</evidence>
<reference evidence="2 3" key="1">
    <citation type="journal article" date="2018" name="Environ. Microbiol.">
        <title>Novel energy conservation strategies and behaviour of Pelotomaculum schinkii driving syntrophic propionate catabolism.</title>
        <authorList>
            <person name="Hidalgo-Ahumada C.A.P."/>
            <person name="Nobu M.K."/>
            <person name="Narihiro T."/>
            <person name="Tamaki H."/>
            <person name="Liu W.T."/>
            <person name="Kamagata Y."/>
            <person name="Stams A.J.M."/>
            <person name="Imachi H."/>
            <person name="Sousa D.Z."/>
        </authorList>
    </citation>
    <scope>NUCLEOTIDE SEQUENCE [LARGE SCALE GENOMIC DNA]</scope>
    <source>
        <strain evidence="2 3">MGP</strain>
    </source>
</reference>
<proteinExistence type="predicted"/>
<protein>
    <recommendedName>
        <fullName evidence="1">Copper amine oxidase-like N-terminal domain-containing protein</fullName>
    </recommendedName>
</protein>
<dbReference type="Gene3D" id="3.30.457.10">
    <property type="entry name" value="Copper amine oxidase-like, N-terminal domain"/>
    <property type="match status" value="1"/>
</dbReference>
<feature type="domain" description="Copper amine oxidase-like N-terminal" evidence="1">
    <location>
        <begin position="59"/>
        <end position="115"/>
    </location>
</feature>
<dbReference type="SUPFAM" id="SSF55383">
    <property type="entry name" value="Copper amine oxidase, domain N"/>
    <property type="match status" value="1"/>
</dbReference>
<evidence type="ECO:0000313" key="3">
    <source>
        <dbReference type="Proteomes" id="UP000297597"/>
    </source>
</evidence>
<dbReference type="EMBL" id="QFFZ01000057">
    <property type="protein sequence ID" value="TEB09176.1"/>
    <property type="molecule type" value="Genomic_DNA"/>
</dbReference>
<keyword evidence="3" id="KW-1185">Reference proteome</keyword>
<accession>A0A4Y7RK24</accession>
<sequence>MEPLDLEGRVVTADAMHTQVEHARFIVEDKKADYVFPVKQNQGNLFETIKSTRNEDFGNINLQIDNTKAKVGVQQVTLDVSPKIIDDRTYIPLRFIAESIGAKVNWNGEKHSVEIIYLATMSIQKKYSMITNGLSLSKTDLQELSCIENYILTNEAIEIWNALDDEAKNTFKSNIITEMRIKIPNLLTYELNFFDSDNTEIDQYKWEDANIKAEIEKKAKEDSLNYPSIKRK</sequence>
<name>A0A4Y7RK24_9FIRM</name>
<dbReference type="AlphaFoldDB" id="A0A4Y7RK24"/>
<dbReference type="InterPro" id="IPR036582">
    <property type="entry name" value="Mao_N_sf"/>
</dbReference>
<dbReference type="Proteomes" id="UP000297597">
    <property type="component" value="Unassembled WGS sequence"/>
</dbReference>
<organism evidence="2 3">
    <name type="scientific">Pelotomaculum propionicicum</name>
    <dbReference type="NCBI Taxonomy" id="258475"/>
    <lineage>
        <taxon>Bacteria</taxon>
        <taxon>Bacillati</taxon>
        <taxon>Bacillota</taxon>
        <taxon>Clostridia</taxon>
        <taxon>Eubacteriales</taxon>
        <taxon>Desulfotomaculaceae</taxon>
        <taxon>Pelotomaculum</taxon>
    </lineage>
</organism>